<evidence type="ECO:0000313" key="1">
    <source>
        <dbReference type="EMBL" id="KAJ9077474.1"/>
    </source>
</evidence>
<comment type="caution">
    <text evidence="1">The sequence shown here is derived from an EMBL/GenBank/DDBJ whole genome shotgun (WGS) entry which is preliminary data.</text>
</comment>
<name>A0ACC2TSB7_9FUNG</name>
<evidence type="ECO:0000313" key="2">
    <source>
        <dbReference type="Proteomes" id="UP001165960"/>
    </source>
</evidence>
<dbReference type="EMBL" id="QTSX02002196">
    <property type="protein sequence ID" value="KAJ9077474.1"/>
    <property type="molecule type" value="Genomic_DNA"/>
</dbReference>
<organism evidence="1 2">
    <name type="scientific">Entomophthora muscae</name>
    <dbReference type="NCBI Taxonomy" id="34485"/>
    <lineage>
        <taxon>Eukaryota</taxon>
        <taxon>Fungi</taxon>
        <taxon>Fungi incertae sedis</taxon>
        <taxon>Zoopagomycota</taxon>
        <taxon>Entomophthoromycotina</taxon>
        <taxon>Entomophthoromycetes</taxon>
        <taxon>Entomophthorales</taxon>
        <taxon>Entomophthoraceae</taxon>
        <taxon>Entomophthora</taxon>
    </lineage>
</organism>
<accession>A0ACC2TSB7</accession>
<protein>
    <submittedName>
        <fullName evidence="1">Uncharacterized protein</fullName>
    </submittedName>
</protein>
<dbReference type="Proteomes" id="UP001165960">
    <property type="component" value="Unassembled WGS sequence"/>
</dbReference>
<keyword evidence="2" id="KW-1185">Reference proteome</keyword>
<gene>
    <name evidence="1" type="ORF">DSO57_1016418</name>
</gene>
<reference evidence="1" key="1">
    <citation type="submission" date="2022-04" db="EMBL/GenBank/DDBJ databases">
        <title>Genome of the entomopathogenic fungus Entomophthora muscae.</title>
        <authorList>
            <person name="Elya C."/>
            <person name="Lovett B.R."/>
            <person name="Lee E."/>
            <person name="Macias A.M."/>
            <person name="Hajek A.E."/>
            <person name="De Bivort B.L."/>
            <person name="Kasson M.T."/>
            <person name="De Fine Licht H.H."/>
            <person name="Stajich J.E."/>
        </authorList>
    </citation>
    <scope>NUCLEOTIDE SEQUENCE</scope>
    <source>
        <strain evidence="1">Berkeley</strain>
    </source>
</reference>
<sequence length="122" mass="13687">MFQQLTIIFLGLTAIIASPTPAQEGTINRRFFGFPQMLTDKDLEEQPIGSNTQFTVTDPNTDIFEPETPPSVPYTPPRAPYTPPTLLVINPSQANSINSSPNREEEDRELARRALARFFQHA</sequence>
<proteinExistence type="predicted"/>